<keyword evidence="5" id="KW-0694">RNA-binding</keyword>
<dbReference type="InterPro" id="IPR013005">
    <property type="entry name" value="Ribosomal_uL4-like"/>
</dbReference>
<dbReference type="GO" id="GO:1990904">
    <property type="term" value="C:ribonucleoprotein complex"/>
    <property type="evidence" value="ECO:0007669"/>
    <property type="project" value="UniProtKB-KW"/>
</dbReference>
<comment type="caution">
    <text evidence="7">The sequence shown here is derived from an EMBL/GenBank/DDBJ whole genome shotgun (WGS) entry which is preliminary data.</text>
</comment>
<dbReference type="SUPFAM" id="SSF52166">
    <property type="entry name" value="Ribosomal protein L4"/>
    <property type="match status" value="1"/>
</dbReference>
<dbReference type="Gene3D" id="3.40.1370.10">
    <property type="match status" value="1"/>
</dbReference>
<protein>
    <recommendedName>
        <fullName evidence="4 5">Large ribosomal subunit protein uL4</fullName>
    </recommendedName>
</protein>
<dbReference type="GO" id="GO:0003735">
    <property type="term" value="F:structural constituent of ribosome"/>
    <property type="evidence" value="ECO:0007669"/>
    <property type="project" value="InterPro"/>
</dbReference>
<proteinExistence type="inferred from homology"/>
<accession>A0A1G2PMU6</accession>
<dbReference type="GO" id="GO:0005840">
    <property type="term" value="C:ribosome"/>
    <property type="evidence" value="ECO:0007669"/>
    <property type="project" value="UniProtKB-KW"/>
</dbReference>
<feature type="region of interest" description="Disordered" evidence="6">
    <location>
        <begin position="42"/>
        <end position="77"/>
    </location>
</feature>
<keyword evidence="3 5" id="KW-0687">Ribonucleoprotein</keyword>
<dbReference type="Proteomes" id="UP000177629">
    <property type="component" value="Unassembled WGS sequence"/>
</dbReference>
<evidence type="ECO:0000256" key="2">
    <source>
        <dbReference type="ARBA" id="ARBA00022980"/>
    </source>
</evidence>
<keyword evidence="2 5" id="KW-0689">Ribosomal protein</keyword>
<sequence>MKVKVYTKEGKQNGTVELPDSVFGVPMNNDLLHQAMSVMLSRRRQPRAHTKTREEVRGGGRKPWRQKGTGFARHGSRRSPIWKGGGVTFGPRKDKRFAKRIPDAMKKKALAVALSQKARDEELAVIEKISVSQPKTKEAALLLTTLLASIFKVEKKAKKPSVLIAFAKENQGQAFRAVRNIPYAQAFRPENLNLLEVLEYRYILIPKETVDDLVKRF</sequence>
<dbReference type="NCBIfam" id="TIGR03953">
    <property type="entry name" value="rplD_bact"/>
    <property type="match status" value="1"/>
</dbReference>
<dbReference type="PANTHER" id="PTHR10746:SF6">
    <property type="entry name" value="LARGE RIBOSOMAL SUBUNIT PROTEIN UL4M"/>
    <property type="match status" value="1"/>
</dbReference>
<dbReference type="PANTHER" id="PTHR10746">
    <property type="entry name" value="50S RIBOSOMAL PROTEIN L4"/>
    <property type="match status" value="1"/>
</dbReference>
<comment type="subunit">
    <text evidence="5">Part of the 50S ribosomal subunit.</text>
</comment>
<dbReference type="HAMAP" id="MF_01328_B">
    <property type="entry name" value="Ribosomal_uL4_B"/>
    <property type="match status" value="1"/>
</dbReference>
<dbReference type="Pfam" id="PF00573">
    <property type="entry name" value="Ribosomal_L4"/>
    <property type="match status" value="1"/>
</dbReference>
<evidence type="ECO:0000256" key="4">
    <source>
        <dbReference type="ARBA" id="ARBA00035244"/>
    </source>
</evidence>
<evidence type="ECO:0000256" key="6">
    <source>
        <dbReference type="SAM" id="MobiDB-lite"/>
    </source>
</evidence>
<dbReference type="GO" id="GO:0019843">
    <property type="term" value="F:rRNA binding"/>
    <property type="evidence" value="ECO:0007669"/>
    <property type="project" value="UniProtKB-UniRule"/>
</dbReference>
<dbReference type="InterPro" id="IPR023574">
    <property type="entry name" value="Ribosomal_uL4_dom_sf"/>
</dbReference>
<dbReference type="EMBL" id="MHSS01000002">
    <property type="protein sequence ID" value="OHA48922.1"/>
    <property type="molecule type" value="Genomic_DNA"/>
</dbReference>
<dbReference type="AlphaFoldDB" id="A0A1G2PMU6"/>
<evidence type="ECO:0000256" key="1">
    <source>
        <dbReference type="ARBA" id="ARBA00010528"/>
    </source>
</evidence>
<evidence type="ECO:0000313" key="7">
    <source>
        <dbReference type="EMBL" id="OHA48922.1"/>
    </source>
</evidence>
<dbReference type="STRING" id="1802362.A2806_04490"/>
<gene>
    <name evidence="5" type="primary">rplD</name>
    <name evidence="7" type="ORF">A2806_04490</name>
</gene>
<comment type="function">
    <text evidence="5">Forms part of the polypeptide exit tunnel.</text>
</comment>
<keyword evidence="5" id="KW-0699">rRNA-binding</keyword>
<evidence type="ECO:0000256" key="5">
    <source>
        <dbReference type="HAMAP-Rule" id="MF_01328"/>
    </source>
</evidence>
<comment type="function">
    <text evidence="5">One of the primary rRNA binding proteins, this protein initially binds near the 5'-end of the 23S rRNA. It is important during the early stages of 50S assembly. It makes multiple contacts with different domains of the 23S rRNA in the assembled 50S subunit and ribosome.</text>
</comment>
<evidence type="ECO:0000256" key="3">
    <source>
        <dbReference type="ARBA" id="ARBA00023274"/>
    </source>
</evidence>
<dbReference type="InterPro" id="IPR002136">
    <property type="entry name" value="Ribosomal_uL4"/>
</dbReference>
<organism evidence="7 8">
    <name type="scientific">Candidatus Terrybacteria bacterium RIFCSPHIGHO2_01_FULL_48_17</name>
    <dbReference type="NCBI Taxonomy" id="1802362"/>
    <lineage>
        <taxon>Bacteria</taxon>
        <taxon>Candidatus Terryibacteriota</taxon>
    </lineage>
</organism>
<dbReference type="GO" id="GO:0006412">
    <property type="term" value="P:translation"/>
    <property type="evidence" value="ECO:0007669"/>
    <property type="project" value="UniProtKB-UniRule"/>
</dbReference>
<comment type="similarity">
    <text evidence="1 5">Belongs to the universal ribosomal protein uL4 family.</text>
</comment>
<reference evidence="7 8" key="1">
    <citation type="journal article" date="2016" name="Nat. Commun.">
        <title>Thousands of microbial genomes shed light on interconnected biogeochemical processes in an aquifer system.</title>
        <authorList>
            <person name="Anantharaman K."/>
            <person name="Brown C.T."/>
            <person name="Hug L.A."/>
            <person name="Sharon I."/>
            <person name="Castelle C.J."/>
            <person name="Probst A.J."/>
            <person name="Thomas B.C."/>
            <person name="Singh A."/>
            <person name="Wilkins M.J."/>
            <person name="Karaoz U."/>
            <person name="Brodie E.L."/>
            <person name="Williams K.H."/>
            <person name="Hubbard S.S."/>
            <person name="Banfield J.F."/>
        </authorList>
    </citation>
    <scope>NUCLEOTIDE SEQUENCE [LARGE SCALE GENOMIC DNA]</scope>
</reference>
<name>A0A1G2PMU6_9BACT</name>
<evidence type="ECO:0000313" key="8">
    <source>
        <dbReference type="Proteomes" id="UP000177629"/>
    </source>
</evidence>